<sequence>MENHKKHSHIWVSLEKLNSLGLDYAEKMKFHLMNK</sequence>
<comment type="caution">
    <text evidence="1">The sequence shown here is derived from an EMBL/GenBank/DDBJ whole genome shotgun (WGS) entry which is preliminary data.</text>
</comment>
<proteinExistence type="predicted"/>
<evidence type="ECO:0000313" key="1">
    <source>
        <dbReference type="EMBL" id="EHO71151.1"/>
    </source>
</evidence>
<dbReference type="HOGENOM" id="CLU_3366514_0_0_10"/>
<keyword evidence="2" id="KW-1185">Reference proteome</keyword>
<evidence type="ECO:0000313" key="2">
    <source>
        <dbReference type="Proteomes" id="UP000016023"/>
    </source>
</evidence>
<name>H1Q281_9BACT</name>
<dbReference type="EMBL" id="AGWK01000029">
    <property type="protein sequence ID" value="EHO71151.1"/>
    <property type="molecule type" value="Genomic_DNA"/>
</dbReference>
<dbReference type="STRING" id="883158.HMPREF9140_01019"/>
<gene>
    <name evidence="1" type="ORF">HMPREF9140_01019</name>
</gene>
<protein>
    <submittedName>
        <fullName evidence="1">Uncharacterized protein</fullName>
    </submittedName>
</protein>
<dbReference type="PATRIC" id="fig|883158.3.peg.1029"/>
<organism evidence="1 2">
    <name type="scientific">Prevotella micans F0438</name>
    <dbReference type="NCBI Taxonomy" id="883158"/>
    <lineage>
        <taxon>Bacteria</taxon>
        <taxon>Pseudomonadati</taxon>
        <taxon>Bacteroidota</taxon>
        <taxon>Bacteroidia</taxon>
        <taxon>Bacteroidales</taxon>
        <taxon>Prevotellaceae</taxon>
        <taxon>Prevotella</taxon>
    </lineage>
</organism>
<reference evidence="1 2" key="1">
    <citation type="submission" date="2011-12" db="EMBL/GenBank/DDBJ databases">
        <title>The Genome Sequence of Prevotella micans F0438.</title>
        <authorList>
            <consortium name="The Broad Institute Genome Sequencing Platform"/>
            <person name="Earl A."/>
            <person name="Ward D."/>
            <person name="Feldgarden M."/>
            <person name="Gevers D."/>
            <person name="Izard J."/>
            <person name="Baranova O.V."/>
            <person name="Blanton J.M."/>
            <person name="Wade W.G."/>
            <person name="Dewhirst F.E."/>
            <person name="Young S.K."/>
            <person name="Zeng Q."/>
            <person name="Gargeya S."/>
            <person name="Fitzgerald M."/>
            <person name="Haas B."/>
            <person name="Abouelleil A."/>
            <person name="Alvarado L."/>
            <person name="Arachchi H.M."/>
            <person name="Berlin A."/>
            <person name="Chapman S.B."/>
            <person name="Gearin G."/>
            <person name="Goldberg J."/>
            <person name="Griggs A."/>
            <person name="Gujja S."/>
            <person name="Hansen M."/>
            <person name="Heiman D."/>
            <person name="Howarth C."/>
            <person name="Larimer J."/>
            <person name="Lui A."/>
            <person name="MacDonald P.J.P."/>
            <person name="McCowen C."/>
            <person name="Montmayeur A."/>
            <person name="Murphy C."/>
            <person name="Neiman D."/>
            <person name="Pearson M."/>
            <person name="Priest M."/>
            <person name="Roberts A."/>
            <person name="Saif S."/>
            <person name="Shea T."/>
            <person name="Sisk P."/>
            <person name="Stolte C."/>
            <person name="Sykes S."/>
            <person name="Wortman J."/>
            <person name="Nusbaum C."/>
            <person name="Birren B."/>
        </authorList>
    </citation>
    <scope>NUCLEOTIDE SEQUENCE [LARGE SCALE GENOMIC DNA]</scope>
    <source>
        <strain evidence="1 2">F0438</strain>
    </source>
</reference>
<accession>H1Q281</accession>
<dbReference type="Proteomes" id="UP000016023">
    <property type="component" value="Unassembled WGS sequence"/>
</dbReference>
<dbReference type="AlphaFoldDB" id="H1Q281"/>